<dbReference type="Proteomes" id="UP000426246">
    <property type="component" value="Chromosome"/>
</dbReference>
<sequence length="616" mass="68265">MGCYPMQIFVLFRCKVSAIQIAWGGFFVKRTNFLSAMIISALVVVLVVGCSKSTTSDEETKVAATAAPSTAATESAAPAEETAPAKEPVTLKWFGSQVNKALTENIQKDPVMQEITKKTGVTLDFEPYMSGDLIAKASVAIASGDLPDVFVFGNPELRSKLLTAKTLIPLDDLVKTNAPDLMKNGEYALKLSKLMRSGGEDKLYFIPGGINTSDFDPQYQQNTWNIRWDLYKKLGKPELKTHDQLLKVMKDMQNLEPTNANGKKNYAFGLFFSEGWGSWVIDKAIANNAGMQAVGSYTVYRDVEKDVLLPRLTDPDNVFWKSMKFYNKAYQMGLLDPESATMKFQNLADKGKEGRYFAAPANWLLGGADQNFIATGSPEKGYAPFLVDAKSDYLYLVALSEGGNQFDFSITKANKHPERAMDVINFLASFEGEELIYNGVEGVNWKIENGIPKLTEEAIKGIKSDPDYSEKSGTEKYNNLLVMSALKDPKGYFARFKNIPGTIEQLMTDVQKDFSKEMGIDYPTQFIEKIPHYEVSTSLLQSIQPVPGSDIASSEAKIGTYVENTAAKAIFAKNDADFEKAKLDFIADIKAMGADKVFEYNKTKYEEMKTKVAAMK</sequence>
<feature type="compositionally biased region" description="Low complexity" evidence="1">
    <location>
        <begin position="62"/>
        <end position="84"/>
    </location>
</feature>
<accession>A0A6B8RRB4</accession>
<dbReference type="Pfam" id="PF01547">
    <property type="entry name" value="SBP_bac_1"/>
    <property type="match status" value="1"/>
</dbReference>
<dbReference type="SUPFAM" id="SSF53850">
    <property type="entry name" value="Periplasmic binding protein-like II"/>
    <property type="match status" value="1"/>
</dbReference>
<name>A0A6B8RRB4_9BACL</name>
<dbReference type="EMBL" id="CP034235">
    <property type="protein sequence ID" value="QGQ98509.1"/>
    <property type="molecule type" value="Genomic_DNA"/>
</dbReference>
<gene>
    <name evidence="2" type="ORF">EHS13_28330</name>
</gene>
<evidence type="ECO:0000256" key="1">
    <source>
        <dbReference type="SAM" id="MobiDB-lite"/>
    </source>
</evidence>
<organism evidence="2 3">
    <name type="scientific">Paenibacillus psychroresistens</name>
    <dbReference type="NCBI Taxonomy" id="1778678"/>
    <lineage>
        <taxon>Bacteria</taxon>
        <taxon>Bacillati</taxon>
        <taxon>Bacillota</taxon>
        <taxon>Bacilli</taxon>
        <taxon>Bacillales</taxon>
        <taxon>Paenibacillaceae</taxon>
        <taxon>Paenibacillus</taxon>
    </lineage>
</organism>
<dbReference type="InterPro" id="IPR006059">
    <property type="entry name" value="SBP"/>
</dbReference>
<reference evidence="3" key="1">
    <citation type="submission" date="2018-11" db="EMBL/GenBank/DDBJ databases">
        <title>Complete genome sequence of Paenibacillus sp. ML311-T8.</title>
        <authorList>
            <person name="Nam Y.-D."/>
            <person name="Kang J."/>
            <person name="Chung W.-H."/>
            <person name="Park Y.S."/>
        </authorList>
    </citation>
    <scope>NUCLEOTIDE SEQUENCE [LARGE SCALE GENOMIC DNA]</scope>
    <source>
        <strain evidence="3">ML311-T8</strain>
    </source>
</reference>
<feature type="region of interest" description="Disordered" evidence="1">
    <location>
        <begin position="59"/>
        <end position="84"/>
    </location>
</feature>
<evidence type="ECO:0000313" key="2">
    <source>
        <dbReference type="EMBL" id="QGQ98509.1"/>
    </source>
</evidence>
<dbReference type="Gene3D" id="3.40.190.10">
    <property type="entry name" value="Periplasmic binding protein-like II"/>
    <property type="match status" value="2"/>
</dbReference>
<keyword evidence="3" id="KW-1185">Reference proteome</keyword>
<dbReference type="InterPro" id="IPR050490">
    <property type="entry name" value="Bact_solute-bd_prot1"/>
</dbReference>
<dbReference type="PANTHER" id="PTHR43649">
    <property type="entry name" value="ARABINOSE-BINDING PROTEIN-RELATED"/>
    <property type="match status" value="1"/>
</dbReference>
<dbReference type="KEGG" id="ppsc:EHS13_28330"/>
<protein>
    <submittedName>
        <fullName evidence="2">Extracellular solute-binding protein</fullName>
    </submittedName>
</protein>
<dbReference type="AlphaFoldDB" id="A0A6B8RRB4"/>
<proteinExistence type="predicted"/>
<evidence type="ECO:0000313" key="3">
    <source>
        <dbReference type="Proteomes" id="UP000426246"/>
    </source>
</evidence>